<comment type="caution">
    <text evidence="2">The sequence shown here is derived from an EMBL/GenBank/DDBJ whole genome shotgun (WGS) entry which is preliminary data.</text>
</comment>
<dbReference type="AlphaFoldDB" id="A0A9X1VMW7"/>
<keyword evidence="3" id="KW-1185">Reference proteome</keyword>
<proteinExistence type="predicted"/>
<dbReference type="EMBL" id="JAKQYM010000004">
    <property type="protein sequence ID" value="MCI2229056.1"/>
    <property type="molecule type" value="Genomic_DNA"/>
</dbReference>
<dbReference type="RefSeq" id="WP_242178184.1">
    <property type="nucleotide sequence ID" value="NZ_JAKQYM010000004.1"/>
</dbReference>
<dbReference type="Proteomes" id="UP001139369">
    <property type="component" value="Unassembled WGS sequence"/>
</dbReference>
<dbReference type="PROSITE" id="PS51257">
    <property type="entry name" value="PROKAR_LIPOPROTEIN"/>
    <property type="match status" value="1"/>
</dbReference>
<sequence length="227" mass="25719">MKKLNLLSLAVVVTLVFTSCSSNEGLELANPSSDLLKSYTLKRDATGAYSLDFDLNDKTKTDYVKDEKTNTNQIYLYTSDNQETQKVTQDLFIDGELLKVGFIDTKSNKSSNVTILDTNSSFSRNSDDEMLEEYSITSNFDGTFNLDFKVDQNVTVDFIYNQEDSAYEIHLEDGASDLRDFSRVLEKEDGKPLKFDFVNHFSANSSSRSSLLETILKRPRVIIDQID</sequence>
<evidence type="ECO:0008006" key="4">
    <source>
        <dbReference type="Google" id="ProtNLM"/>
    </source>
</evidence>
<protein>
    <recommendedName>
        <fullName evidence="4">Lipoprotein</fullName>
    </recommendedName>
</protein>
<feature type="signal peptide" evidence="1">
    <location>
        <begin position="1"/>
        <end position="24"/>
    </location>
</feature>
<feature type="chain" id="PRO_5040910106" description="Lipoprotein" evidence="1">
    <location>
        <begin position="25"/>
        <end position="227"/>
    </location>
</feature>
<evidence type="ECO:0000313" key="3">
    <source>
        <dbReference type="Proteomes" id="UP001139369"/>
    </source>
</evidence>
<accession>A0A9X1VMW7</accession>
<evidence type="ECO:0000256" key="1">
    <source>
        <dbReference type="SAM" id="SignalP"/>
    </source>
</evidence>
<gene>
    <name evidence="2" type="ORF">MC378_07745</name>
</gene>
<keyword evidence="1" id="KW-0732">Signal</keyword>
<organism evidence="2 3">
    <name type="scientific">Polaribacter marinus</name>
    <dbReference type="NCBI Taxonomy" id="2916838"/>
    <lineage>
        <taxon>Bacteria</taxon>
        <taxon>Pseudomonadati</taxon>
        <taxon>Bacteroidota</taxon>
        <taxon>Flavobacteriia</taxon>
        <taxon>Flavobacteriales</taxon>
        <taxon>Flavobacteriaceae</taxon>
    </lineage>
</organism>
<evidence type="ECO:0000313" key="2">
    <source>
        <dbReference type="EMBL" id="MCI2229056.1"/>
    </source>
</evidence>
<name>A0A9X1VMW7_9FLAO</name>
<reference evidence="2" key="1">
    <citation type="submission" date="2022-02" db="EMBL/GenBank/DDBJ databases">
        <title>Polaribacter sp. MSW13, isolated from seawater.</title>
        <authorList>
            <person name="Kristyanto S."/>
            <person name="Jung J."/>
            <person name="Jeon C.O."/>
        </authorList>
    </citation>
    <scope>NUCLEOTIDE SEQUENCE</scope>
    <source>
        <strain evidence="2">MSW13</strain>
    </source>
</reference>